<dbReference type="Gene3D" id="3.40.50.2020">
    <property type="match status" value="1"/>
</dbReference>
<dbReference type="InterPro" id="IPR029057">
    <property type="entry name" value="PRTase-like"/>
</dbReference>
<feature type="domain" description="Phosphoribosyltransferase" evidence="1">
    <location>
        <begin position="15"/>
        <end position="166"/>
    </location>
</feature>
<keyword evidence="2" id="KW-0808">Transferase</keyword>
<protein>
    <submittedName>
        <fullName evidence="2">Phosphoribosyltransferase</fullName>
    </submittedName>
</protein>
<keyword evidence="2" id="KW-0328">Glycosyltransferase</keyword>
<reference evidence="2 3" key="1">
    <citation type="submission" date="2020-07" db="EMBL/GenBank/DDBJ databases">
        <title>Novel species isolated from subtropical streams in China.</title>
        <authorList>
            <person name="Lu H."/>
        </authorList>
    </citation>
    <scope>NUCLEOTIDE SEQUENCE [LARGE SCALE GENOMIC DNA]</scope>
    <source>
        <strain evidence="2 3">LX47W</strain>
    </source>
</reference>
<dbReference type="SUPFAM" id="SSF53271">
    <property type="entry name" value="PRTase-like"/>
    <property type="match status" value="1"/>
</dbReference>
<proteinExistence type="predicted"/>
<comment type="caution">
    <text evidence="2">The sequence shown here is derived from an EMBL/GenBank/DDBJ whole genome shotgun (WGS) entry which is preliminary data.</text>
</comment>
<dbReference type="InterPro" id="IPR000836">
    <property type="entry name" value="PRTase_dom"/>
</dbReference>
<evidence type="ECO:0000313" key="2">
    <source>
        <dbReference type="EMBL" id="MBA5687878.1"/>
    </source>
</evidence>
<evidence type="ECO:0000313" key="3">
    <source>
        <dbReference type="Proteomes" id="UP000573499"/>
    </source>
</evidence>
<organism evidence="2 3">
    <name type="scientific">Rugamonas apoptosis</name>
    <dbReference type="NCBI Taxonomy" id="2758570"/>
    <lineage>
        <taxon>Bacteria</taxon>
        <taxon>Pseudomonadati</taxon>
        <taxon>Pseudomonadota</taxon>
        <taxon>Betaproteobacteria</taxon>
        <taxon>Burkholderiales</taxon>
        <taxon>Oxalobacteraceae</taxon>
        <taxon>Telluria group</taxon>
        <taxon>Rugamonas</taxon>
    </lineage>
</organism>
<keyword evidence="3" id="KW-1185">Reference proteome</keyword>
<dbReference type="Pfam" id="PF00156">
    <property type="entry name" value="Pribosyltran"/>
    <property type="match status" value="1"/>
</dbReference>
<name>A0A7W2FA03_9BURK</name>
<dbReference type="AlphaFoldDB" id="A0A7W2FA03"/>
<evidence type="ECO:0000259" key="1">
    <source>
        <dbReference type="Pfam" id="PF00156"/>
    </source>
</evidence>
<dbReference type="Gene3D" id="3.30.1310.20">
    <property type="entry name" value="PRTase-like"/>
    <property type="match status" value="1"/>
</dbReference>
<dbReference type="Proteomes" id="UP000573499">
    <property type="component" value="Unassembled WGS sequence"/>
</dbReference>
<sequence length="235" mass="24706">MSNAGRFKDRMHAGNALAHVLDAYAGRADVVVLALPRGGVPVGYAVARELDVDLEVLVVRKLGAPGQEELAIGAVASGGIRVIHHDLVAELRIPPEYVEALAARKMAEVAQRDELFHAGRPPVPLEGRVAIVVDDGIATGATMESAVKALHQAGLARVVVAVPVGAADAVHALRPLVDQLVCLTVPQPFFAIGSWYDDFDQTSDAEVIDLLRRADAARSADAAQCHGDGHTHPAP</sequence>
<dbReference type="CDD" id="cd06223">
    <property type="entry name" value="PRTases_typeI"/>
    <property type="match status" value="1"/>
</dbReference>
<dbReference type="RefSeq" id="WP_182153711.1">
    <property type="nucleotide sequence ID" value="NZ_JACEZU010000005.1"/>
</dbReference>
<dbReference type="GO" id="GO:0016757">
    <property type="term" value="F:glycosyltransferase activity"/>
    <property type="evidence" value="ECO:0007669"/>
    <property type="project" value="UniProtKB-KW"/>
</dbReference>
<dbReference type="EMBL" id="JACEZU010000005">
    <property type="protein sequence ID" value="MBA5687878.1"/>
    <property type="molecule type" value="Genomic_DNA"/>
</dbReference>
<gene>
    <name evidence="2" type="ORF">H3H39_12555</name>
</gene>
<accession>A0A7W2FA03</accession>